<comment type="subcellular location">
    <subcellularLocation>
        <location evidence="1">Membrane</location>
        <topology evidence="1">Multi-pass membrane protein</topology>
    </subcellularLocation>
</comment>
<evidence type="ECO:0000256" key="2">
    <source>
        <dbReference type="ARBA" id="ARBA00022660"/>
    </source>
</evidence>
<evidence type="ECO:0000313" key="10">
    <source>
        <dbReference type="EMBL" id="SNZ13880.1"/>
    </source>
</evidence>
<dbReference type="GO" id="GO:0016020">
    <property type="term" value="C:membrane"/>
    <property type="evidence" value="ECO:0007669"/>
    <property type="project" value="UniProtKB-SubCell"/>
</dbReference>
<dbReference type="GO" id="GO:0009060">
    <property type="term" value="P:aerobic respiration"/>
    <property type="evidence" value="ECO:0007669"/>
    <property type="project" value="InterPro"/>
</dbReference>
<feature type="transmembrane region" description="Helical" evidence="8">
    <location>
        <begin position="89"/>
        <end position="110"/>
    </location>
</feature>
<dbReference type="InterPro" id="IPR023616">
    <property type="entry name" value="Cyt_c_oxase-like_su1_dom"/>
</dbReference>
<dbReference type="AlphaFoldDB" id="A0A285NWM7"/>
<feature type="transmembrane region" description="Helical" evidence="8">
    <location>
        <begin position="413"/>
        <end position="433"/>
    </location>
</feature>
<organism evidence="10 11">
    <name type="scientific">Hydrogenobacter hydrogenophilus</name>
    <dbReference type="NCBI Taxonomy" id="35835"/>
    <lineage>
        <taxon>Bacteria</taxon>
        <taxon>Pseudomonadati</taxon>
        <taxon>Aquificota</taxon>
        <taxon>Aquificia</taxon>
        <taxon>Aquificales</taxon>
        <taxon>Aquificaceae</taxon>
        <taxon>Hydrogenobacter</taxon>
    </lineage>
</organism>
<feature type="transmembrane region" description="Helical" evidence="8">
    <location>
        <begin position="341"/>
        <end position="361"/>
    </location>
</feature>
<keyword evidence="6" id="KW-0349">Heme</keyword>
<sequence>MKVEGSVKTVILGEIIFPILLLVFGIYHGLMQALYRAGIIKDMSFLGIEYYQGLTLHGVINAVVFTTMVIVAFGNAVFLYYLKKPLRPAVQWVSFLMMVIGTLMAAWAMFTGKANVLYTFYLPLVAHPAFYIGAALLLVGSIIPLFFDWAPNYIAWRKEHPGEKVPLAVFGVFVNHIMWVIMLVPVVITVVFQMIPLSLGITQEENVSLSRTLFWAFGHPLVYFWLLPAYTMLYTILPKIVTGDGKLYSDSAARFAFILFILFSFPVGLHHQFTEPAVTNNYKLIHALFTFGVAVPSMLTAFTVAASLEYSIKQKYPEVRDSLFYWWTKIPYISLEGDKWLVSYFMAGLFLFFVGGITGIVNASYNVNLVVHNTSFVPGHFHTTVGGLVTLSLLGISLYMVSKLMGKDIRFKGLAVLAPWLWWQGMLIFEYAMSVAGIHGFPRRTNAGLSYLNPESPLYRPEWVGYAELSAFAAFIIVLGFVFWAVSFFGTILSPKVREETLEFPTASALHDEKAPALNRLTPWFTVSVLLFVLSYLPALYDVTKRGVFFDSPGYNDKNPVPITKPQSAKEEKTNTAEAK</sequence>
<dbReference type="Proteomes" id="UP000218627">
    <property type="component" value="Unassembled WGS sequence"/>
</dbReference>
<feature type="transmembrane region" description="Helical" evidence="8">
    <location>
        <begin position="285"/>
        <end position="308"/>
    </location>
</feature>
<evidence type="ECO:0000313" key="11">
    <source>
        <dbReference type="Proteomes" id="UP000218627"/>
    </source>
</evidence>
<keyword evidence="6" id="KW-0249">Electron transport</keyword>
<protein>
    <submittedName>
        <fullName evidence="10">Cytochrome c oxidase subunit 1</fullName>
    </submittedName>
</protein>
<dbReference type="PANTHER" id="PTHR10422">
    <property type="entry name" value="CYTOCHROME C OXIDASE SUBUNIT 1"/>
    <property type="match status" value="1"/>
</dbReference>
<keyword evidence="4 8" id="KW-1133">Transmembrane helix</keyword>
<evidence type="ECO:0000256" key="6">
    <source>
        <dbReference type="RuleBase" id="RU000370"/>
    </source>
</evidence>
<dbReference type="PROSITE" id="PS00077">
    <property type="entry name" value="COX1_CUB"/>
    <property type="match status" value="1"/>
</dbReference>
<evidence type="ECO:0000256" key="5">
    <source>
        <dbReference type="ARBA" id="ARBA00023136"/>
    </source>
</evidence>
<feature type="compositionally biased region" description="Basic and acidic residues" evidence="7">
    <location>
        <begin position="568"/>
        <end position="580"/>
    </location>
</feature>
<name>A0A285NWM7_9AQUI</name>
<keyword evidence="5 8" id="KW-0472">Membrane</keyword>
<accession>A0A285NWM7</accession>
<feature type="domain" description="Cytochrome oxidase subunit I profile" evidence="9">
    <location>
        <begin position="15"/>
        <end position="516"/>
    </location>
</feature>
<evidence type="ECO:0000256" key="7">
    <source>
        <dbReference type="SAM" id="MobiDB-lite"/>
    </source>
</evidence>
<feature type="transmembrane region" description="Helical" evidence="8">
    <location>
        <begin position="521"/>
        <end position="541"/>
    </location>
</feature>
<keyword evidence="11" id="KW-1185">Reference proteome</keyword>
<evidence type="ECO:0000256" key="8">
    <source>
        <dbReference type="SAM" id="Phobius"/>
    </source>
</evidence>
<dbReference type="InterPro" id="IPR023615">
    <property type="entry name" value="Cyt_c_Oxase_su1_BS"/>
</dbReference>
<dbReference type="SUPFAM" id="SSF81442">
    <property type="entry name" value="Cytochrome c oxidase subunit I-like"/>
    <property type="match status" value="1"/>
</dbReference>
<dbReference type="PANTHER" id="PTHR10422:SF40">
    <property type="entry name" value="CYTOCHROME C OXIDASE SUBUNIT I"/>
    <property type="match status" value="1"/>
</dbReference>
<keyword evidence="6" id="KW-0813">Transport</keyword>
<dbReference type="GO" id="GO:0020037">
    <property type="term" value="F:heme binding"/>
    <property type="evidence" value="ECO:0007669"/>
    <property type="project" value="InterPro"/>
</dbReference>
<feature type="transmembrane region" description="Helical" evidence="8">
    <location>
        <begin position="212"/>
        <end position="234"/>
    </location>
</feature>
<dbReference type="Pfam" id="PF00115">
    <property type="entry name" value="COX1"/>
    <property type="match status" value="1"/>
</dbReference>
<proteinExistence type="inferred from homology"/>
<dbReference type="GO" id="GO:0004129">
    <property type="term" value="F:cytochrome-c oxidase activity"/>
    <property type="evidence" value="ECO:0007669"/>
    <property type="project" value="InterPro"/>
</dbReference>
<feature type="transmembrane region" description="Helical" evidence="8">
    <location>
        <begin position="12"/>
        <end position="35"/>
    </location>
</feature>
<dbReference type="Gene3D" id="1.20.210.10">
    <property type="entry name" value="Cytochrome c oxidase-like, subunit I domain"/>
    <property type="match status" value="1"/>
</dbReference>
<dbReference type="InterPro" id="IPR000883">
    <property type="entry name" value="Cyt_C_Oxase_1"/>
</dbReference>
<feature type="transmembrane region" description="Helical" evidence="8">
    <location>
        <begin position="255"/>
        <end position="273"/>
    </location>
</feature>
<evidence type="ECO:0000256" key="1">
    <source>
        <dbReference type="ARBA" id="ARBA00004141"/>
    </source>
</evidence>
<feature type="transmembrane region" description="Helical" evidence="8">
    <location>
        <begin position="130"/>
        <end position="147"/>
    </location>
</feature>
<dbReference type="PROSITE" id="PS50855">
    <property type="entry name" value="COX1"/>
    <property type="match status" value="1"/>
</dbReference>
<keyword evidence="6" id="KW-0408">Iron</keyword>
<feature type="region of interest" description="Disordered" evidence="7">
    <location>
        <begin position="557"/>
        <end position="580"/>
    </location>
</feature>
<keyword evidence="2 6" id="KW-0679">Respiratory chain</keyword>
<comment type="similarity">
    <text evidence="6">Belongs to the heme-copper respiratory oxidase family.</text>
</comment>
<keyword evidence="6" id="KW-0479">Metal-binding</keyword>
<dbReference type="EMBL" id="OBEN01000004">
    <property type="protein sequence ID" value="SNZ13880.1"/>
    <property type="molecule type" value="Genomic_DNA"/>
</dbReference>
<evidence type="ECO:0000256" key="4">
    <source>
        <dbReference type="ARBA" id="ARBA00022989"/>
    </source>
</evidence>
<gene>
    <name evidence="10" type="ORF">SAMN06265353_0903</name>
</gene>
<dbReference type="RefSeq" id="WP_096601701.1">
    <property type="nucleotide sequence ID" value="NZ_OBEN01000004.1"/>
</dbReference>
<dbReference type="InterPro" id="IPR036927">
    <property type="entry name" value="Cyt_c_oxase-like_su1_sf"/>
</dbReference>
<feature type="transmembrane region" description="Helical" evidence="8">
    <location>
        <begin position="381"/>
        <end position="401"/>
    </location>
</feature>
<evidence type="ECO:0000259" key="9">
    <source>
        <dbReference type="PROSITE" id="PS50855"/>
    </source>
</evidence>
<dbReference type="OrthoDB" id="9764568at2"/>
<evidence type="ECO:0000256" key="3">
    <source>
        <dbReference type="ARBA" id="ARBA00022692"/>
    </source>
</evidence>
<feature type="transmembrane region" description="Helical" evidence="8">
    <location>
        <begin position="55"/>
        <end position="82"/>
    </location>
</feature>
<reference evidence="11" key="1">
    <citation type="submission" date="2017-09" db="EMBL/GenBank/DDBJ databases">
        <authorList>
            <person name="Varghese N."/>
            <person name="Submissions S."/>
        </authorList>
    </citation>
    <scope>NUCLEOTIDE SEQUENCE [LARGE SCALE GENOMIC DNA]</scope>
    <source>
        <strain evidence="11">DSM 2913</strain>
    </source>
</reference>
<feature type="transmembrane region" description="Helical" evidence="8">
    <location>
        <begin position="469"/>
        <end position="493"/>
    </location>
</feature>
<feature type="transmembrane region" description="Helical" evidence="8">
    <location>
        <begin position="167"/>
        <end position="192"/>
    </location>
</feature>
<keyword evidence="3 6" id="KW-0812">Transmembrane</keyword>